<dbReference type="PANTHER" id="PTHR30537">
    <property type="entry name" value="HTH-TYPE TRANSCRIPTIONAL REGULATOR"/>
    <property type="match status" value="1"/>
</dbReference>
<dbReference type="InterPro" id="IPR005119">
    <property type="entry name" value="LysR_subst-bd"/>
</dbReference>
<dbReference type="Pfam" id="PF00126">
    <property type="entry name" value="HTH_1"/>
    <property type="match status" value="1"/>
</dbReference>
<dbReference type="Gene3D" id="3.40.190.290">
    <property type="match status" value="1"/>
</dbReference>
<dbReference type="InterPro" id="IPR036390">
    <property type="entry name" value="WH_DNA-bd_sf"/>
</dbReference>
<keyword evidence="3" id="KW-0238">DNA-binding</keyword>
<dbReference type="InterPro" id="IPR036388">
    <property type="entry name" value="WH-like_DNA-bd_sf"/>
</dbReference>
<evidence type="ECO:0000313" key="7">
    <source>
        <dbReference type="Proteomes" id="UP001597044"/>
    </source>
</evidence>
<dbReference type="SUPFAM" id="SSF46785">
    <property type="entry name" value="Winged helix' DNA-binding domain"/>
    <property type="match status" value="1"/>
</dbReference>
<evidence type="ECO:0000256" key="1">
    <source>
        <dbReference type="ARBA" id="ARBA00009437"/>
    </source>
</evidence>
<protein>
    <submittedName>
        <fullName evidence="6">LysR substrate-binding domain-containing protein</fullName>
    </submittedName>
</protein>
<dbReference type="PROSITE" id="PS50931">
    <property type="entry name" value="HTH_LYSR"/>
    <property type="match status" value="1"/>
</dbReference>
<dbReference type="InterPro" id="IPR058163">
    <property type="entry name" value="LysR-type_TF_proteobact-type"/>
</dbReference>
<dbReference type="SUPFAM" id="SSF53850">
    <property type="entry name" value="Periplasmic binding protein-like II"/>
    <property type="match status" value="1"/>
</dbReference>
<dbReference type="InterPro" id="IPR000847">
    <property type="entry name" value="LysR_HTH_N"/>
</dbReference>
<dbReference type="EMBL" id="JBHTIT010000001">
    <property type="protein sequence ID" value="MFD0949713.1"/>
    <property type="molecule type" value="Genomic_DNA"/>
</dbReference>
<evidence type="ECO:0000256" key="4">
    <source>
        <dbReference type="ARBA" id="ARBA00023163"/>
    </source>
</evidence>
<reference evidence="7" key="1">
    <citation type="journal article" date="2019" name="Int. J. Syst. Evol. Microbiol.">
        <title>The Global Catalogue of Microorganisms (GCM) 10K type strain sequencing project: providing services to taxonomists for standard genome sequencing and annotation.</title>
        <authorList>
            <consortium name="The Broad Institute Genomics Platform"/>
            <consortium name="The Broad Institute Genome Sequencing Center for Infectious Disease"/>
            <person name="Wu L."/>
            <person name="Ma J."/>
        </authorList>
    </citation>
    <scope>NUCLEOTIDE SEQUENCE [LARGE SCALE GENOMIC DNA]</scope>
    <source>
        <strain evidence="7">CCUG 63419</strain>
    </source>
</reference>
<keyword evidence="2" id="KW-0805">Transcription regulation</keyword>
<dbReference type="Pfam" id="PF03466">
    <property type="entry name" value="LysR_substrate"/>
    <property type="match status" value="1"/>
</dbReference>
<dbReference type="RefSeq" id="WP_379069648.1">
    <property type="nucleotide sequence ID" value="NZ_JBHTIT010000001.1"/>
</dbReference>
<comment type="similarity">
    <text evidence="1">Belongs to the LysR transcriptional regulatory family.</text>
</comment>
<dbReference type="Gene3D" id="1.10.10.10">
    <property type="entry name" value="Winged helix-like DNA-binding domain superfamily/Winged helix DNA-binding domain"/>
    <property type="match status" value="1"/>
</dbReference>
<evidence type="ECO:0000256" key="3">
    <source>
        <dbReference type="ARBA" id="ARBA00023125"/>
    </source>
</evidence>
<dbReference type="PANTHER" id="PTHR30537:SF31">
    <property type="entry name" value="TRANSCRIPTIONAL REGULATOR, LYSR FAMILY"/>
    <property type="match status" value="1"/>
</dbReference>
<sequence length="317" mass="34950">MRDLNDMQYFAAVARHKGFAAASRVIDVPKATLSRRVAALEARLQVQLLHRGSRLFQLTELGQAYYRHCQAMLVEADAADEQVARLQAEPRGTLRLSCPPALMNNEFAELIAAFMAAYPRVNVHAEVTNRVVDVQREGMDLAIRVRFPPLSDSDLVMRSLAWSCQRWLVAPSLLASHTESAEGKAAAVFSKPADVARLPSLHLGDGQGRAEWHLLGPEGEKITVAHEPKLIANDMSTLYQAALRGVGVAALPLVMAGDAIADGRLVEVMPGWLPRPGILHLAFPSRRGLLPSVRLFIDFCVHEFEQPERLNRGYEAL</sequence>
<feature type="domain" description="HTH lysR-type" evidence="5">
    <location>
        <begin position="1"/>
        <end position="59"/>
    </location>
</feature>
<keyword evidence="7" id="KW-1185">Reference proteome</keyword>
<keyword evidence="4" id="KW-0804">Transcription</keyword>
<evidence type="ECO:0000256" key="2">
    <source>
        <dbReference type="ARBA" id="ARBA00023015"/>
    </source>
</evidence>
<dbReference type="Proteomes" id="UP001597044">
    <property type="component" value="Unassembled WGS sequence"/>
</dbReference>
<dbReference type="CDD" id="cd08473">
    <property type="entry name" value="PBP2_CrgA_like_4"/>
    <property type="match status" value="1"/>
</dbReference>
<accession>A0ABW3HH62</accession>
<proteinExistence type="inferred from homology"/>
<comment type="caution">
    <text evidence="6">The sequence shown here is derived from an EMBL/GenBank/DDBJ whole genome shotgun (WGS) entry which is preliminary data.</text>
</comment>
<gene>
    <name evidence="6" type="ORF">ACFQ0F_04805</name>
</gene>
<name>A0ABW3HH62_9GAMM</name>
<evidence type="ECO:0000259" key="5">
    <source>
        <dbReference type="PROSITE" id="PS50931"/>
    </source>
</evidence>
<evidence type="ECO:0000313" key="6">
    <source>
        <dbReference type="EMBL" id="MFD0949713.1"/>
    </source>
</evidence>
<organism evidence="6 7">
    <name type="scientific">Paraperlucidibaca wandonensis</name>
    <dbReference type="NCBI Taxonomy" id="1268273"/>
    <lineage>
        <taxon>Bacteria</taxon>
        <taxon>Pseudomonadati</taxon>
        <taxon>Pseudomonadota</taxon>
        <taxon>Gammaproteobacteria</taxon>
        <taxon>Moraxellales</taxon>
        <taxon>Moraxellaceae</taxon>
        <taxon>Paraperlucidibaca</taxon>
    </lineage>
</organism>